<dbReference type="Proteomes" id="UP000050525">
    <property type="component" value="Unassembled WGS sequence"/>
</dbReference>
<dbReference type="AlphaFoldDB" id="A0A151PCY2"/>
<proteinExistence type="predicted"/>
<comment type="caution">
    <text evidence="2">The sequence shown here is derived from an EMBL/GenBank/DDBJ whole genome shotgun (WGS) entry which is preliminary data.</text>
</comment>
<organism evidence="2 3">
    <name type="scientific">Alligator mississippiensis</name>
    <name type="common">American alligator</name>
    <dbReference type="NCBI Taxonomy" id="8496"/>
    <lineage>
        <taxon>Eukaryota</taxon>
        <taxon>Metazoa</taxon>
        <taxon>Chordata</taxon>
        <taxon>Craniata</taxon>
        <taxon>Vertebrata</taxon>
        <taxon>Euteleostomi</taxon>
        <taxon>Archelosauria</taxon>
        <taxon>Archosauria</taxon>
        <taxon>Crocodylia</taxon>
        <taxon>Alligatoridae</taxon>
        <taxon>Alligatorinae</taxon>
        <taxon>Alligator</taxon>
    </lineage>
</organism>
<sequence>MLTCPWMIWGISLGSISCLTRGTQLTRALLHRRFVPNEVPADTKLHVFLPQEKEVGHALPSPDCKLILASEAKGVCDLTTPNQ</sequence>
<protein>
    <recommendedName>
        <fullName evidence="4">Secreted protein</fullName>
    </recommendedName>
</protein>
<gene>
    <name evidence="2" type="ORF">Y1Q_0014526</name>
</gene>
<dbReference type="EMBL" id="AKHW03000487">
    <property type="protein sequence ID" value="KYO46967.1"/>
    <property type="molecule type" value="Genomic_DNA"/>
</dbReference>
<evidence type="ECO:0008006" key="4">
    <source>
        <dbReference type="Google" id="ProtNLM"/>
    </source>
</evidence>
<evidence type="ECO:0000256" key="1">
    <source>
        <dbReference type="SAM" id="SignalP"/>
    </source>
</evidence>
<accession>A0A151PCY2</accession>
<evidence type="ECO:0000313" key="2">
    <source>
        <dbReference type="EMBL" id="KYO46967.1"/>
    </source>
</evidence>
<keyword evidence="1" id="KW-0732">Signal</keyword>
<feature type="signal peptide" evidence="1">
    <location>
        <begin position="1"/>
        <end position="22"/>
    </location>
</feature>
<reference evidence="2 3" key="1">
    <citation type="journal article" date="2012" name="Genome Biol.">
        <title>Sequencing three crocodilian genomes to illuminate the evolution of archosaurs and amniotes.</title>
        <authorList>
            <person name="St John J.A."/>
            <person name="Braun E.L."/>
            <person name="Isberg S.R."/>
            <person name="Miles L.G."/>
            <person name="Chong A.Y."/>
            <person name="Gongora J."/>
            <person name="Dalzell P."/>
            <person name="Moran C."/>
            <person name="Bed'hom B."/>
            <person name="Abzhanov A."/>
            <person name="Burgess S.C."/>
            <person name="Cooksey A.M."/>
            <person name="Castoe T.A."/>
            <person name="Crawford N.G."/>
            <person name="Densmore L.D."/>
            <person name="Drew J.C."/>
            <person name="Edwards S.V."/>
            <person name="Faircloth B.C."/>
            <person name="Fujita M.K."/>
            <person name="Greenwold M.J."/>
            <person name="Hoffmann F.G."/>
            <person name="Howard J.M."/>
            <person name="Iguchi T."/>
            <person name="Janes D.E."/>
            <person name="Khan S.Y."/>
            <person name="Kohno S."/>
            <person name="de Koning A.J."/>
            <person name="Lance S.L."/>
            <person name="McCarthy F.M."/>
            <person name="McCormack J.E."/>
            <person name="Merchant M.E."/>
            <person name="Peterson D.G."/>
            <person name="Pollock D.D."/>
            <person name="Pourmand N."/>
            <person name="Raney B.J."/>
            <person name="Roessler K.A."/>
            <person name="Sanford J.R."/>
            <person name="Sawyer R.H."/>
            <person name="Schmidt C.J."/>
            <person name="Triplett E.W."/>
            <person name="Tuberville T.D."/>
            <person name="Venegas-Anaya M."/>
            <person name="Howard J.T."/>
            <person name="Jarvis E.D."/>
            <person name="Guillette L.J.Jr."/>
            <person name="Glenn T.C."/>
            <person name="Green R.E."/>
            <person name="Ray D.A."/>
        </authorList>
    </citation>
    <scope>NUCLEOTIDE SEQUENCE [LARGE SCALE GENOMIC DNA]</scope>
    <source>
        <strain evidence="2">KSC_2009_1</strain>
    </source>
</reference>
<keyword evidence="3" id="KW-1185">Reference proteome</keyword>
<evidence type="ECO:0000313" key="3">
    <source>
        <dbReference type="Proteomes" id="UP000050525"/>
    </source>
</evidence>
<feature type="chain" id="PRO_5007586911" description="Secreted protein" evidence="1">
    <location>
        <begin position="23"/>
        <end position="83"/>
    </location>
</feature>
<name>A0A151PCY2_ALLMI</name>